<dbReference type="Proteomes" id="UP000828390">
    <property type="component" value="Unassembled WGS sequence"/>
</dbReference>
<name>A0A9D4CYQ0_DREPO</name>
<dbReference type="EMBL" id="JAIWYP010000011">
    <property type="protein sequence ID" value="KAH3735943.1"/>
    <property type="molecule type" value="Genomic_DNA"/>
</dbReference>
<accession>A0A9D4CYQ0</accession>
<comment type="caution">
    <text evidence="1">The sequence shown here is derived from an EMBL/GenBank/DDBJ whole genome shotgun (WGS) entry which is preliminary data.</text>
</comment>
<proteinExistence type="predicted"/>
<keyword evidence="2" id="KW-1185">Reference proteome</keyword>
<gene>
    <name evidence="1" type="ORF">DPMN_042504</name>
</gene>
<reference evidence="1" key="2">
    <citation type="submission" date="2020-11" db="EMBL/GenBank/DDBJ databases">
        <authorList>
            <person name="McCartney M.A."/>
            <person name="Auch B."/>
            <person name="Kono T."/>
            <person name="Mallez S."/>
            <person name="Becker A."/>
            <person name="Gohl D.M."/>
            <person name="Silverstein K.A.T."/>
            <person name="Koren S."/>
            <person name="Bechman K.B."/>
            <person name="Herman A."/>
            <person name="Abrahante J.E."/>
            <person name="Garbe J."/>
        </authorList>
    </citation>
    <scope>NUCLEOTIDE SEQUENCE</scope>
    <source>
        <strain evidence="1">Duluth1</strain>
        <tissue evidence="1">Whole animal</tissue>
    </source>
</reference>
<sequence>MVLNERSAEAVATGIASNRWKHLAIFGYKSSVRTSSVVSREGVDGICVCS</sequence>
<evidence type="ECO:0000313" key="1">
    <source>
        <dbReference type="EMBL" id="KAH3735943.1"/>
    </source>
</evidence>
<dbReference type="AlphaFoldDB" id="A0A9D4CYQ0"/>
<reference evidence="1" key="1">
    <citation type="journal article" date="2019" name="bioRxiv">
        <title>The Genome of the Zebra Mussel, Dreissena polymorpha: A Resource for Invasive Species Research.</title>
        <authorList>
            <person name="McCartney M.A."/>
            <person name="Auch B."/>
            <person name="Kono T."/>
            <person name="Mallez S."/>
            <person name="Zhang Y."/>
            <person name="Obille A."/>
            <person name="Becker A."/>
            <person name="Abrahante J.E."/>
            <person name="Garbe J."/>
            <person name="Badalamenti J.P."/>
            <person name="Herman A."/>
            <person name="Mangelson H."/>
            <person name="Liachko I."/>
            <person name="Sullivan S."/>
            <person name="Sone E.D."/>
            <person name="Koren S."/>
            <person name="Silverstein K.A.T."/>
            <person name="Beckman K.B."/>
            <person name="Gohl D.M."/>
        </authorList>
    </citation>
    <scope>NUCLEOTIDE SEQUENCE</scope>
    <source>
        <strain evidence="1">Duluth1</strain>
        <tissue evidence="1">Whole animal</tissue>
    </source>
</reference>
<organism evidence="1 2">
    <name type="scientific">Dreissena polymorpha</name>
    <name type="common">Zebra mussel</name>
    <name type="synonym">Mytilus polymorpha</name>
    <dbReference type="NCBI Taxonomy" id="45954"/>
    <lineage>
        <taxon>Eukaryota</taxon>
        <taxon>Metazoa</taxon>
        <taxon>Spiralia</taxon>
        <taxon>Lophotrochozoa</taxon>
        <taxon>Mollusca</taxon>
        <taxon>Bivalvia</taxon>
        <taxon>Autobranchia</taxon>
        <taxon>Heteroconchia</taxon>
        <taxon>Euheterodonta</taxon>
        <taxon>Imparidentia</taxon>
        <taxon>Neoheterodontei</taxon>
        <taxon>Myida</taxon>
        <taxon>Dreissenoidea</taxon>
        <taxon>Dreissenidae</taxon>
        <taxon>Dreissena</taxon>
    </lineage>
</organism>
<evidence type="ECO:0000313" key="2">
    <source>
        <dbReference type="Proteomes" id="UP000828390"/>
    </source>
</evidence>
<protein>
    <submittedName>
        <fullName evidence="1">Uncharacterized protein</fullName>
    </submittedName>
</protein>